<comment type="caution">
    <text evidence="7">The sequence shown here is derived from an EMBL/GenBank/DDBJ whole genome shotgun (WGS) entry which is preliminary data.</text>
</comment>
<gene>
    <name evidence="7" type="ORF">Taro_052099</name>
</gene>
<evidence type="ECO:0000256" key="5">
    <source>
        <dbReference type="SAM" id="MobiDB-lite"/>
    </source>
</evidence>
<dbReference type="Gene3D" id="1.10.10.60">
    <property type="entry name" value="Homeodomain-like"/>
    <property type="match status" value="1"/>
</dbReference>
<evidence type="ECO:0000256" key="4">
    <source>
        <dbReference type="ARBA" id="ARBA00023242"/>
    </source>
</evidence>
<dbReference type="GO" id="GO:0003700">
    <property type="term" value="F:DNA-binding transcription factor activity"/>
    <property type="evidence" value="ECO:0007669"/>
    <property type="project" value="InterPro"/>
</dbReference>
<dbReference type="GO" id="GO:0003677">
    <property type="term" value="F:DNA binding"/>
    <property type="evidence" value="ECO:0007669"/>
    <property type="project" value="UniProtKB-KW"/>
</dbReference>
<dbReference type="SUPFAM" id="SSF46689">
    <property type="entry name" value="Homeodomain-like"/>
    <property type="match status" value="1"/>
</dbReference>
<keyword evidence="1" id="KW-0805">Transcription regulation</keyword>
<evidence type="ECO:0000313" key="7">
    <source>
        <dbReference type="EMBL" id="MQM19100.1"/>
    </source>
</evidence>
<keyword evidence="2" id="KW-0238">DNA-binding</keyword>
<keyword evidence="3" id="KW-0804">Transcription</keyword>
<dbReference type="InterPro" id="IPR006447">
    <property type="entry name" value="Myb_dom_plants"/>
</dbReference>
<evidence type="ECO:0000256" key="1">
    <source>
        <dbReference type="ARBA" id="ARBA00023015"/>
    </source>
</evidence>
<dbReference type="OrthoDB" id="551907at2759"/>
<dbReference type="InterPro" id="IPR017930">
    <property type="entry name" value="Myb_dom"/>
</dbReference>
<dbReference type="Proteomes" id="UP000652761">
    <property type="component" value="Unassembled WGS sequence"/>
</dbReference>
<feature type="region of interest" description="Disordered" evidence="5">
    <location>
        <begin position="1"/>
        <end position="33"/>
    </location>
</feature>
<dbReference type="InterPro" id="IPR009057">
    <property type="entry name" value="Homeodomain-like_sf"/>
</dbReference>
<accession>A0A843XIU3</accession>
<dbReference type="Pfam" id="PF14379">
    <property type="entry name" value="Myb_CC_LHEQLE"/>
    <property type="match status" value="1"/>
</dbReference>
<dbReference type="PROSITE" id="PS51294">
    <property type="entry name" value="HTH_MYB"/>
    <property type="match status" value="1"/>
</dbReference>
<evidence type="ECO:0000256" key="3">
    <source>
        <dbReference type="ARBA" id="ARBA00023163"/>
    </source>
</evidence>
<name>A0A843XIU3_COLES</name>
<dbReference type="NCBIfam" id="TIGR01557">
    <property type="entry name" value="myb_SHAQKYF"/>
    <property type="match status" value="1"/>
</dbReference>
<dbReference type="PANTHER" id="PTHR31499">
    <property type="entry name" value="MYB FAMILY TRANSCRIPTION FACTOR PHL11"/>
    <property type="match status" value="1"/>
</dbReference>
<reference evidence="7" key="1">
    <citation type="submission" date="2017-07" db="EMBL/GenBank/DDBJ databases">
        <title>Taro Niue Genome Assembly and Annotation.</title>
        <authorList>
            <person name="Atibalentja N."/>
            <person name="Keating K."/>
            <person name="Fields C.J."/>
        </authorList>
    </citation>
    <scope>NUCLEOTIDE SEQUENCE</scope>
    <source>
        <strain evidence="7">Niue_2</strain>
        <tissue evidence="7">Leaf</tissue>
    </source>
</reference>
<keyword evidence="4" id="KW-0539">Nucleus</keyword>
<dbReference type="Pfam" id="PF00249">
    <property type="entry name" value="Myb_DNA-binding"/>
    <property type="match status" value="1"/>
</dbReference>
<evidence type="ECO:0000256" key="2">
    <source>
        <dbReference type="ARBA" id="ARBA00023125"/>
    </source>
</evidence>
<proteinExistence type="predicted"/>
<sequence length="416" mass="46351">LPALHNGGQNNPESLDQKKKKEKKRRGGGQWGGFCLLRNHQKGDTGLVLSTDAKPRLKWTPELHERFIEAVNQLGGADKATPKTIMRLMGIPGLTLYHLKSHLQKYRLSKNLQAQGSNGTSKNVSAERSPEVSGTLMSSANPSQMNKTLQISEALQMQIEVQKRLHEQLEVQRHLQLRIEAQGKYLQTVLEKAQETLGRQNFGSPGFEDAKLQLSELVSEVSNECLNTAFPGQKETPGLQGLPAQKNQFVDCSVDSCLTSSEGTQKDREMHNISMSLRTYIDDLPLCTSQNGLHTTWADSLNGCKMYSSSTMKDPDRIISPARRDSGDMSMSIKVERDKGSGISISEVRRRDRERENICLEQADRKRTAFEHARERTSGSFGQPVVTAELDLNTHDENAGAAPSFKQFDLNGFSWS</sequence>
<evidence type="ECO:0000313" key="8">
    <source>
        <dbReference type="Proteomes" id="UP000652761"/>
    </source>
</evidence>
<feature type="domain" description="HTH myb-type" evidence="6">
    <location>
        <begin position="51"/>
        <end position="111"/>
    </location>
</feature>
<dbReference type="InterPro" id="IPR001005">
    <property type="entry name" value="SANT/Myb"/>
</dbReference>
<feature type="compositionally biased region" description="Basic residues" evidence="5">
    <location>
        <begin position="18"/>
        <end position="27"/>
    </location>
</feature>
<organism evidence="7 8">
    <name type="scientific">Colocasia esculenta</name>
    <name type="common">Wild taro</name>
    <name type="synonym">Arum esculentum</name>
    <dbReference type="NCBI Taxonomy" id="4460"/>
    <lineage>
        <taxon>Eukaryota</taxon>
        <taxon>Viridiplantae</taxon>
        <taxon>Streptophyta</taxon>
        <taxon>Embryophyta</taxon>
        <taxon>Tracheophyta</taxon>
        <taxon>Spermatophyta</taxon>
        <taxon>Magnoliopsida</taxon>
        <taxon>Liliopsida</taxon>
        <taxon>Araceae</taxon>
        <taxon>Aroideae</taxon>
        <taxon>Colocasieae</taxon>
        <taxon>Colocasia</taxon>
    </lineage>
</organism>
<keyword evidence="8" id="KW-1185">Reference proteome</keyword>
<feature type="region of interest" description="Disordered" evidence="5">
    <location>
        <begin position="112"/>
        <end position="142"/>
    </location>
</feature>
<dbReference type="PANTHER" id="PTHR31499:SF2">
    <property type="entry name" value="MYB-RELATED PROTEIN 2"/>
    <property type="match status" value="1"/>
</dbReference>
<dbReference type="InterPro" id="IPR025756">
    <property type="entry name" value="Myb_CC_LHEQLE"/>
</dbReference>
<dbReference type="EMBL" id="NMUH01008663">
    <property type="protein sequence ID" value="MQM19100.1"/>
    <property type="molecule type" value="Genomic_DNA"/>
</dbReference>
<feature type="compositionally biased region" description="Polar residues" evidence="5">
    <location>
        <begin position="112"/>
        <end position="126"/>
    </location>
</feature>
<feature type="non-terminal residue" evidence="7">
    <location>
        <position position="1"/>
    </location>
</feature>
<protein>
    <recommendedName>
        <fullName evidence="6">HTH myb-type domain-containing protein</fullName>
    </recommendedName>
</protein>
<evidence type="ECO:0000259" key="6">
    <source>
        <dbReference type="PROSITE" id="PS51294"/>
    </source>
</evidence>
<dbReference type="FunFam" id="1.10.10.60:FF:000002">
    <property type="entry name" value="Myb family transcription factor"/>
    <property type="match status" value="1"/>
</dbReference>
<dbReference type="AlphaFoldDB" id="A0A843XIU3"/>
<dbReference type="InterPro" id="IPR046955">
    <property type="entry name" value="PHR1-like"/>
</dbReference>